<evidence type="ECO:0000256" key="2">
    <source>
        <dbReference type="ARBA" id="ARBA00022630"/>
    </source>
</evidence>
<dbReference type="SUPFAM" id="SSF51679">
    <property type="entry name" value="Bacterial luciferase-like"/>
    <property type="match status" value="1"/>
</dbReference>
<evidence type="ECO:0000313" key="7">
    <source>
        <dbReference type="Proteomes" id="UP001500449"/>
    </source>
</evidence>
<sequence length="363" mass="40003">MRLGYFSMPMHPADRPWQETLAEDRAAVILADRLGFHDAFIGEHLTDRMETITSSMVFLATLISDTSRIKLATGTSNLSHQHPVVVAAQAAMFDHLAGGRFILGVSPGALQTDAEALGILGEDRAAIFAEAMDVITGIWAGEAPYDLPGARFPVSTRRTMNPDLNIGYLPKPLQSPRPEMVGTVLAPYSNTATVLGRRDVHMLSGNFLLPQWVATHWPKYAAGQEESGLRADPADWRIARTIFVADTHEDAVEYALRNPASPYRAYYAQMMDKMRPLGRMELFKTDRSMPDEAVTLDGAVDELVIAGTPDEVAERILTFREEVGDFGELVYAGMDWVDERLARRSLELMAEKVMPAVNGALPS</sequence>
<keyword evidence="7" id="KW-1185">Reference proteome</keyword>
<dbReference type="Pfam" id="PF00296">
    <property type="entry name" value="Bac_luciferase"/>
    <property type="match status" value="1"/>
</dbReference>
<accession>A0ABN2N0S1</accession>
<protein>
    <submittedName>
        <fullName evidence="6">LLM class flavin-dependent oxidoreductase</fullName>
    </submittedName>
</protein>
<dbReference type="InterPro" id="IPR011251">
    <property type="entry name" value="Luciferase-like_dom"/>
</dbReference>
<reference evidence="6 7" key="1">
    <citation type="journal article" date="2019" name="Int. J. Syst. Evol. Microbiol.">
        <title>The Global Catalogue of Microorganisms (GCM) 10K type strain sequencing project: providing services to taxonomists for standard genome sequencing and annotation.</title>
        <authorList>
            <consortium name="The Broad Institute Genomics Platform"/>
            <consortium name="The Broad Institute Genome Sequencing Center for Infectious Disease"/>
            <person name="Wu L."/>
            <person name="Ma J."/>
        </authorList>
    </citation>
    <scope>NUCLEOTIDE SEQUENCE [LARGE SCALE GENOMIC DNA]</scope>
    <source>
        <strain evidence="6 7">JCM 16009</strain>
    </source>
</reference>
<keyword evidence="3" id="KW-0560">Oxidoreductase</keyword>
<evidence type="ECO:0000256" key="1">
    <source>
        <dbReference type="ARBA" id="ARBA00010426"/>
    </source>
</evidence>
<evidence type="ECO:0000313" key="6">
    <source>
        <dbReference type="EMBL" id="GAA1847496.1"/>
    </source>
</evidence>
<dbReference type="EMBL" id="BAAAQK010000006">
    <property type="protein sequence ID" value="GAA1847496.1"/>
    <property type="molecule type" value="Genomic_DNA"/>
</dbReference>
<dbReference type="Gene3D" id="3.20.20.30">
    <property type="entry name" value="Luciferase-like domain"/>
    <property type="match status" value="1"/>
</dbReference>
<evidence type="ECO:0000256" key="3">
    <source>
        <dbReference type="ARBA" id="ARBA00023002"/>
    </source>
</evidence>
<comment type="similarity">
    <text evidence="1">Belongs to the bacterial luciferase oxidoreductase family.</text>
</comment>
<proteinExistence type="inferred from homology"/>
<name>A0ABN2N0S1_9PSEU</name>
<evidence type="ECO:0000256" key="4">
    <source>
        <dbReference type="ARBA" id="ARBA00023033"/>
    </source>
</evidence>
<dbReference type="InterPro" id="IPR050766">
    <property type="entry name" value="Bact_Lucif_Oxidored"/>
</dbReference>
<comment type="caution">
    <text evidence="6">The sequence shown here is derived from an EMBL/GenBank/DDBJ whole genome shotgun (WGS) entry which is preliminary data.</text>
</comment>
<dbReference type="InterPro" id="IPR036661">
    <property type="entry name" value="Luciferase-like_sf"/>
</dbReference>
<keyword evidence="2" id="KW-0285">Flavoprotein</keyword>
<evidence type="ECO:0000259" key="5">
    <source>
        <dbReference type="Pfam" id="PF00296"/>
    </source>
</evidence>
<gene>
    <name evidence="6" type="ORF">GCM10009836_28900</name>
</gene>
<keyword evidence="4" id="KW-0503">Monooxygenase</keyword>
<feature type="domain" description="Luciferase-like" evidence="5">
    <location>
        <begin position="1"/>
        <end position="321"/>
    </location>
</feature>
<dbReference type="RefSeq" id="WP_344416583.1">
    <property type="nucleotide sequence ID" value="NZ_BAAAQK010000006.1"/>
</dbReference>
<organism evidence="6 7">
    <name type="scientific">Pseudonocardia ailaonensis</name>
    <dbReference type="NCBI Taxonomy" id="367279"/>
    <lineage>
        <taxon>Bacteria</taxon>
        <taxon>Bacillati</taxon>
        <taxon>Actinomycetota</taxon>
        <taxon>Actinomycetes</taxon>
        <taxon>Pseudonocardiales</taxon>
        <taxon>Pseudonocardiaceae</taxon>
        <taxon>Pseudonocardia</taxon>
    </lineage>
</organism>
<dbReference type="PANTHER" id="PTHR30137:SF16">
    <property type="entry name" value="BLL0895 PROTEIN"/>
    <property type="match status" value="1"/>
</dbReference>
<dbReference type="PANTHER" id="PTHR30137">
    <property type="entry name" value="LUCIFERASE-LIKE MONOOXYGENASE"/>
    <property type="match status" value="1"/>
</dbReference>
<dbReference type="Proteomes" id="UP001500449">
    <property type="component" value="Unassembled WGS sequence"/>
</dbReference>